<name>A0ABY4EKU4_9BACI</name>
<organism evidence="1 2">
    <name type="scientific">Halobacillus salinarum</name>
    <dbReference type="NCBI Taxonomy" id="2932257"/>
    <lineage>
        <taxon>Bacteria</taxon>
        <taxon>Bacillati</taxon>
        <taxon>Bacillota</taxon>
        <taxon>Bacilli</taxon>
        <taxon>Bacillales</taxon>
        <taxon>Bacillaceae</taxon>
        <taxon>Halobacillus</taxon>
    </lineage>
</organism>
<evidence type="ECO:0000313" key="1">
    <source>
        <dbReference type="EMBL" id="UOQ44713.1"/>
    </source>
</evidence>
<keyword evidence="2" id="KW-1185">Reference proteome</keyword>
<dbReference type="EMBL" id="CP095073">
    <property type="protein sequence ID" value="UOQ44713.1"/>
    <property type="molecule type" value="Genomic_DNA"/>
</dbReference>
<protein>
    <submittedName>
        <fullName evidence="1">Uncharacterized protein</fullName>
    </submittedName>
</protein>
<evidence type="ECO:0000313" key="2">
    <source>
        <dbReference type="Proteomes" id="UP000831787"/>
    </source>
</evidence>
<gene>
    <name evidence="1" type="ORF">MUN89_01750</name>
</gene>
<proteinExistence type="predicted"/>
<dbReference type="RefSeq" id="WP_244710891.1">
    <property type="nucleotide sequence ID" value="NZ_CP095073.1"/>
</dbReference>
<sequence>MDLKDHLITHGYDHVDILLIDEEQNQNTVADISLPKVTDLEYKLYLKPESVTYHLEEEDPFFEAEQHQENGKGRKIKGYILEW</sequence>
<reference evidence="1 2" key="1">
    <citation type="submission" date="2022-04" db="EMBL/GenBank/DDBJ databases">
        <title>Halobacillus sp. isolated from saltern.</title>
        <authorList>
            <person name="Won M."/>
            <person name="Lee C.-M."/>
            <person name="Woen H.-Y."/>
            <person name="Kwon S.-W."/>
        </authorList>
    </citation>
    <scope>NUCLEOTIDE SEQUENCE [LARGE SCALE GENOMIC DNA]</scope>
    <source>
        <strain evidence="1 2">SSBR10-3</strain>
    </source>
</reference>
<dbReference type="Proteomes" id="UP000831787">
    <property type="component" value="Chromosome"/>
</dbReference>
<accession>A0ABY4EKU4</accession>